<proteinExistence type="predicted"/>
<organism evidence="1 2">
    <name type="scientific">Nonomuraea antimicrobica</name>
    <dbReference type="NCBI Taxonomy" id="561173"/>
    <lineage>
        <taxon>Bacteria</taxon>
        <taxon>Bacillati</taxon>
        <taxon>Actinomycetota</taxon>
        <taxon>Actinomycetes</taxon>
        <taxon>Streptosporangiales</taxon>
        <taxon>Streptosporangiaceae</taxon>
        <taxon>Nonomuraea</taxon>
    </lineage>
</organism>
<name>A0ABP7B6H6_9ACTN</name>
<keyword evidence="2" id="KW-1185">Reference proteome</keyword>
<sequence length="160" mass="17430">MSAVSRLSAVSGTSTAFPKYKAPKVFGTTFQADPGHDFTKHISSRRNGILRGWITYVNGGVAEYEPIRWRKGTKTEGHFEGPPEGDVTAYSSPVAKDVIFLSAYGCAASMTGLTVDRDTGLGAKRCSRATLIERHDRSRQPALITVHNGQIVQVQEIYTP</sequence>
<evidence type="ECO:0000313" key="1">
    <source>
        <dbReference type="EMBL" id="GAA3649797.1"/>
    </source>
</evidence>
<protein>
    <submittedName>
        <fullName evidence="1">Uncharacterized protein</fullName>
    </submittedName>
</protein>
<dbReference type="EMBL" id="BAAAZP010000015">
    <property type="protein sequence ID" value="GAA3649797.1"/>
    <property type="molecule type" value="Genomic_DNA"/>
</dbReference>
<dbReference type="Proteomes" id="UP001500902">
    <property type="component" value="Unassembled WGS sequence"/>
</dbReference>
<evidence type="ECO:0000313" key="2">
    <source>
        <dbReference type="Proteomes" id="UP001500902"/>
    </source>
</evidence>
<gene>
    <name evidence="1" type="ORF">GCM10022224_010720</name>
</gene>
<accession>A0ABP7B6H6</accession>
<comment type="caution">
    <text evidence="1">The sequence shown here is derived from an EMBL/GenBank/DDBJ whole genome shotgun (WGS) entry which is preliminary data.</text>
</comment>
<reference evidence="2" key="1">
    <citation type="journal article" date="2019" name="Int. J. Syst. Evol. Microbiol.">
        <title>The Global Catalogue of Microorganisms (GCM) 10K type strain sequencing project: providing services to taxonomists for standard genome sequencing and annotation.</title>
        <authorList>
            <consortium name="The Broad Institute Genomics Platform"/>
            <consortium name="The Broad Institute Genome Sequencing Center for Infectious Disease"/>
            <person name="Wu L."/>
            <person name="Ma J."/>
        </authorList>
    </citation>
    <scope>NUCLEOTIDE SEQUENCE [LARGE SCALE GENOMIC DNA]</scope>
    <source>
        <strain evidence="2">JCM 16904</strain>
    </source>
</reference>